<dbReference type="SFLD" id="SFLDS00005">
    <property type="entry name" value="Isoprenoid_Synthase_Type_I"/>
    <property type="match status" value="1"/>
</dbReference>
<dbReference type="GO" id="GO:0004311">
    <property type="term" value="F:geranylgeranyl diphosphate synthase activity"/>
    <property type="evidence" value="ECO:0007669"/>
    <property type="project" value="InterPro"/>
</dbReference>
<dbReference type="PROSITE" id="PS01045">
    <property type="entry name" value="SQUALEN_PHYTOEN_SYN_2"/>
    <property type="match status" value="1"/>
</dbReference>
<dbReference type="GO" id="GO:0051996">
    <property type="term" value="F:squalene synthase [NAD(P)H] activity"/>
    <property type="evidence" value="ECO:0007669"/>
    <property type="project" value="InterPro"/>
</dbReference>
<feature type="region of interest" description="Disordered" evidence="3">
    <location>
        <begin position="1"/>
        <end position="20"/>
    </location>
</feature>
<dbReference type="SFLD" id="SFLDG01018">
    <property type="entry name" value="Squalene/Phytoene_Synthase_Lik"/>
    <property type="match status" value="1"/>
</dbReference>
<dbReference type="PANTHER" id="PTHR31480">
    <property type="entry name" value="BIFUNCTIONAL LYCOPENE CYCLASE/PHYTOENE SYNTHASE"/>
    <property type="match status" value="1"/>
</dbReference>
<organism evidence="4 5">
    <name type="scientific">Brachybacterium massiliense</name>
    <dbReference type="NCBI Taxonomy" id="1755098"/>
    <lineage>
        <taxon>Bacteria</taxon>
        <taxon>Bacillati</taxon>
        <taxon>Actinomycetota</taxon>
        <taxon>Actinomycetes</taxon>
        <taxon>Micrococcales</taxon>
        <taxon>Dermabacteraceae</taxon>
        <taxon>Brachybacterium</taxon>
    </lineage>
</organism>
<reference evidence="4" key="2">
    <citation type="submission" date="2021-09" db="EMBL/GenBank/DDBJ databases">
        <authorList>
            <person name="Gilroy R."/>
        </authorList>
    </citation>
    <scope>NUCLEOTIDE SEQUENCE</scope>
    <source>
        <strain evidence="4">ChiGjej5B5-22894</strain>
    </source>
</reference>
<dbReference type="GO" id="GO:0016117">
    <property type="term" value="P:carotenoid biosynthetic process"/>
    <property type="evidence" value="ECO:0007669"/>
    <property type="project" value="UniProtKB-ARBA"/>
</dbReference>
<evidence type="ECO:0000256" key="3">
    <source>
        <dbReference type="SAM" id="MobiDB-lite"/>
    </source>
</evidence>
<dbReference type="AlphaFoldDB" id="A0A921SX02"/>
<sequence>MRGRRRRGQPAGTRYDHASQRSAGTVIQEYSTSFGWASRLLHEPVRTHVRSLYALVRIADEIVDDPALDLADEGRLQMLEALEQETAQAIAQGRSTNLVVHAFALAAREHGIGQELIGPFFASMRADLEIATHDEASLAEYVHGSAEVVGLMCLRVFVAGDDAQYERLREPARALGSAFQKVNFLRDLAEDHDQLGRSYFPGLDPEDFDDAQRDVLLDEIDAELELARTAIGQLPASSRSAVAAAHGLYRALSERLRATPAARIREARVRVPDHHKVRILAQVLIGGRS</sequence>
<evidence type="ECO:0000256" key="1">
    <source>
        <dbReference type="ARBA" id="ARBA00004684"/>
    </source>
</evidence>
<comment type="pathway">
    <text evidence="1">Carotenoid biosynthesis; phytoene biosynthesis.</text>
</comment>
<dbReference type="Pfam" id="PF00494">
    <property type="entry name" value="SQS_PSY"/>
    <property type="match status" value="1"/>
</dbReference>
<comment type="caution">
    <text evidence="4">The sequence shown here is derived from an EMBL/GenBank/DDBJ whole genome shotgun (WGS) entry which is preliminary data.</text>
</comment>
<dbReference type="InterPro" id="IPR044843">
    <property type="entry name" value="Trans_IPPS_bact-type"/>
</dbReference>
<reference evidence="4" key="1">
    <citation type="journal article" date="2021" name="PeerJ">
        <title>Extensive microbial diversity within the chicken gut microbiome revealed by metagenomics and culture.</title>
        <authorList>
            <person name="Gilroy R."/>
            <person name="Ravi A."/>
            <person name="Getino M."/>
            <person name="Pursley I."/>
            <person name="Horton D.L."/>
            <person name="Alikhan N.F."/>
            <person name="Baker D."/>
            <person name="Gharbi K."/>
            <person name="Hall N."/>
            <person name="Watson M."/>
            <person name="Adriaenssens E.M."/>
            <person name="Foster-Nyarko E."/>
            <person name="Jarju S."/>
            <person name="Secka A."/>
            <person name="Antonio M."/>
            <person name="Oren A."/>
            <person name="Chaudhuri R.R."/>
            <person name="La Ragione R."/>
            <person name="Hildebrand F."/>
            <person name="Pallen M.J."/>
        </authorList>
    </citation>
    <scope>NUCLEOTIDE SEQUENCE</scope>
    <source>
        <strain evidence="4">ChiGjej5B5-22894</strain>
    </source>
</reference>
<dbReference type="InterPro" id="IPR002060">
    <property type="entry name" value="Squ/phyt_synthse"/>
</dbReference>
<gene>
    <name evidence="4" type="ORF">K8V81_05055</name>
</gene>
<keyword evidence="2" id="KW-0808">Transferase</keyword>
<dbReference type="CDD" id="cd00683">
    <property type="entry name" value="Trans_IPPS_HH"/>
    <property type="match status" value="1"/>
</dbReference>
<protein>
    <submittedName>
        <fullName evidence="4">Phytoene/squalene synthase family protein</fullName>
    </submittedName>
</protein>
<dbReference type="EMBL" id="DYUE01000128">
    <property type="protein sequence ID" value="HJG91074.1"/>
    <property type="molecule type" value="Genomic_DNA"/>
</dbReference>
<evidence type="ECO:0000313" key="4">
    <source>
        <dbReference type="EMBL" id="HJG91074.1"/>
    </source>
</evidence>
<evidence type="ECO:0000256" key="2">
    <source>
        <dbReference type="ARBA" id="ARBA00022679"/>
    </source>
</evidence>
<dbReference type="SUPFAM" id="SSF48576">
    <property type="entry name" value="Terpenoid synthases"/>
    <property type="match status" value="1"/>
</dbReference>
<proteinExistence type="predicted"/>
<dbReference type="InterPro" id="IPR019845">
    <property type="entry name" value="Squalene/phytoene_synthase_CS"/>
</dbReference>
<accession>A0A921SX02</accession>
<dbReference type="InterPro" id="IPR033904">
    <property type="entry name" value="Trans_IPPS_HH"/>
</dbReference>
<dbReference type="SFLD" id="SFLDG01212">
    <property type="entry name" value="Phytoene_synthase_like"/>
    <property type="match status" value="1"/>
</dbReference>
<name>A0A921SX02_9MICO</name>
<dbReference type="InterPro" id="IPR008949">
    <property type="entry name" value="Isoprenoid_synthase_dom_sf"/>
</dbReference>
<evidence type="ECO:0000313" key="5">
    <source>
        <dbReference type="Proteomes" id="UP000742460"/>
    </source>
</evidence>
<dbReference type="Proteomes" id="UP000742460">
    <property type="component" value="Unassembled WGS sequence"/>
</dbReference>
<dbReference type="Gene3D" id="1.10.600.10">
    <property type="entry name" value="Farnesyl Diphosphate Synthase"/>
    <property type="match status" value="1"/>
</dbReference>